<dbReference type="GO" id="GO:0044038">
    <property type="term" value="P:cell wall macromolecule biosynthetic process"/>
    <property type="evidence" value="ECO:0007669"/>
    <property type="project" value="TreeGrafter"/>
</dbReference>
<dbReference type="PANTHER" id="PTHR22926">
    <property type="entry name" value="PHOSPHO-N-ACETYLMURAMOYL-PENTAPEPTIDE-TRANSFERASE"/>
    <property type="match status" value="1"/>
</dbReference>
<feature type="compositionally biased region" description="Basic residues" evidence="8">
    <location>
        <begin position="385"/>
        <end position="394"/>
    </location>
</feature>
<keyword evidence="4 9" id="KW-0812">Transmembrane</keyword>
<sequence>MREYVLAALVAAAVTYLLVPVVRMLAIRLGVIAEIRDRDVHAVPIPRLGGLAMFGGLCAGVLVASKLPYLSMNVFEDTRTAYALLLACALIVVTGFLDDWWEMDALLKAGGQVGAAGILVWGGFTLNWLPLPNGSSYGLDVNLGAVMTVLVVVVTINAVNFVDGLDGLAAGIVGIAALGTLLYAYVLAMKVGSPRQTAALMISAVLIGICAGFLPHNFHPARIFMGDTGSMLIGLLLAASMIKLTEIDVELLSGSEINRYPVILPLLLPVAVLIIPLVDLIMAVVRRTSLGRSPFAPDKKHLHHRLLEIGHSQRRTVLIMYLWAAVFSSTLVSLSLVRSPLITLLMTSVLAVGVLALMAILRLRGRGAHADLASGSGDGADSQSRRARRERSRL</sequence>
<keyword evidence="3 10" id="KW-0808">Transferase</keyword>
<feature type="compositionally biased region" description="Low complexity" evidence="8">
    <location>
        <begin position="371"/>
        <end position="382"/>
    </location>
</feature>
<evidence type="ECO:0000256" key="2">
    <source>
        <dbReference type="ARBA" id="ARBA00022475"/>
    </source>
</evidence>
<dbReference type="CDD" id="cd06853">
    <property type="entry name" value="GT_WecA_like"/>
    <property type="match status" value="1"/>
</dbReference>
<feature type="transmembrane region" description="Helical" evidence="9">
    <location>
        <begin position="262"/>
        <end position="285"/>
    </location>
</feature>
<feature type="transmembrane region" description="Helical" evidence="9">
    <location>
        <begin position="48"/>
        <end position="69"/>
    </location>
</feature>
<evidence type="ECO:0000256" key="6">
    <source>
        <dbReference type="ARBA" id="ARBA00023136"/>
    </source>
</evidence>
<evidence type="ECO:0000256" key="4">
    <source>
        <dbReference type="ARBA" id="ARBA00022692"/>
    </source>
</evidence>
<evidence type="ECO:0000256" key="3">
    <source>
        <dbReference type="ARBA" id="ARBA00022679"/>
    </source>
</evidence>
<keyword evidence="7" id="KW-0479">Metal-binding</keyword>
<dbReference type="EMBL" id="QZEY01000015">
    <property type="protein sequence ID" value="RJL24503.1"/>
    <property type="molecule type" value="Genomic_DNA"/>
</dbReference>
<keyword evidence="5 9" id="KW-1133">Transmembrane helix</keyword>
<feature type="transmembrane region" description="Helical" evidence="9">
    <location>
        <begin position="143"/>
        <end position="161"/>
    </location>
</feature>
<feature type="transmembrane region" description="Helical" evidence="9">
    <location>
        <begin position="81"/>
        <end position="101"/>
    </location>
</feature>
<proteinExistence type="predicted"/>
<dbReference type="GO" id="GO:0046872">
    <property type="term" value="F:metal ion binding"/>
    <property type="evidence" value="ECO:0007669"/>
    <property type="project" value="UniProtKB-KW"/>
</dbReference>
<evidence type="ECO:0000256" key="1">
    <source>
        <dbReference type="ARBA" id="ARBA00004651"/>
    </source>
</evidence>
<protein>
    <submittedName>
        <fullName evidence="10">Undecaprenyl/decaprenyl-phosphate alpha-N-acetylglucosaminyl 1-phosphate transferase</fullName>
    </submittedName>
</protein>
<dbReference type="GO" id="GO:0009103">
    <property type="term" value="P:lipopolysaccharide biosynthetic process"/>
    <property type="evidence" value="ECO:0007669"/>
    <property type="project" value="TreeGrafter"/>
</dbReference>
<gene>
    <name evidence="10" type="ORF">D5H75_29750</name>
</gene>
<feature type="transmembrane region" description="Helical" evidence="9">
    <location>
        <begin position="168"/>
        <end position="186"/>
    </location>
</feature>
<keyword evidence="6 9" id="KW-0472">Membrane</keyword>
<comment type="subcellular location">
    <subcellularLocation>
        <location evidence="1">Cell membrane</location>
        <topology evidence="1">Multi-pass membrane protein</topology>
    </subcellularLocation>
</comment>
<feature type="binding site" evidence="7">
    <location>
        <position position="227"/>
    </location>
    <ligand>
        <name>Mg(2+)</name>
        <dbReference type="ChEBI" id="CHEBI:18420"/>
    </ligand>
</feature>
<dbReference type="GO" id="GO:0005886">
    <property type="term" value="C:plasma membrane"/>
    <property type="evidence" value="ECO:0007669"/>
    <property type="project" value="UniProtKB-SubCell"/>
</dbReference>
<keyword evidence="7" id="KW-0460">Magnesium</keyword>
<name>A0A3A4AFT7_9ACTN</name>
<dbReference type="PANTHER" id="PTHR22926:SF3">
    <property type="entry name" value="UNDECAPRENYL-PHOSPHATE ALPHA-N-ACETYLGLUCOSAMINYL 1-PHOSPHATE TRANSFERASE"/>
    <property type="match status" value="1"/>
</dbReference>
<dbReference type="RefSeq" id="WP_119929880.1">
    <property type="nucleotide sequence ID" value="NZ_QZEY01000015.1"/>
</dbReference>
<evidence type="ECO:0000313" key="10">
    <source>
        <dbReference type="EMBL" id="RJL24503.1"/>
    </source>
</evidence>
<reference evidence="10 11" key="1">
    <citation type="submission" date="2018-09" db="EMBL/GenBank/DDBJ databases">
        <title>YIM 75507 draft genome.</title>
        <authorList>
            <person name="Tang S."/>
            <person name="Feng Y."/>
        </authorList>
    </citation>
    <scope>NUCLEOTIDE SEQUENCE [LARGE SCALE GENOMIC DNA]</scope>
    <source>
        <strain evidence="10 11">YIM 75507</strain>
    </source>
</reference>
<dbReference type="InterPro" id="IPR000715">
    <property type="entry name" value="Glycosyl_transferase_4"/>
</dbReference>
<accession>A0A3A4AFT7</accession>
<evidence type="ECO:0000256" key="9">
    <source>
        <dbReference type="SAM" id="Phobius"/>
    </source>
</evidence>
<dbReference type="GO" id="GO:0016780">
    <property type="term" value="F:phosphotransferase activity, for other substituted phosphate groups"/>
    <property type="evidence" value="ECO:0007669"/>
    <property type="project" value="InterPro"/>
</dbReference>
<feature type="transmembrane region" description="Helical" evidence="9">
    <location>
        <begin position="6"/>
        <end position="27"/>
    </location>
</feature>
<organism evidence="10 11">
    <name type="scientific">Bailinhaonella thermotolerans</name>
    <dbReference type="NCBI Taxonomy" id="1070861"/>
    <lineage>
        <taxon>Bacteria</taxon>
        <taxon>Bacillati</taxon>
        <taxon>Actinomycetota</taxon>
        <taxon>Actinomycetes</taxon>
        <taxon>Streptosporangiales</taxon>
        <taxon>Streptosporangiaceae</taxon>
        <taxon>Bailinhaonella</taxon>
    </lineage>
</organism>
<evidence type="ECO:0000256" key="7">
    <source>
        <dbReference type="PIRSR" id="PIRSR600715-1"/>
    </source>
</evidence>
<dbReference type="Proteomes" id="UP000265768">
    <property type="component" value="Unassembled WGS sequence"/>
</dbReference>
<feature type="transmembrane region" description="Helical" evidence="9">
    <location>
        <begin position="317"/>
        <end position="336"/>
    </location>
</feature>
<evidence type="ECO:0000256" key="5">
    <source>
        <dbReference type="ARBA" id="ARBA00022989"/>
    </source>
</evidence>
<dbReference type="Pfam" id="PF00953">
    <property type="entry name" value="Glycos_transf_4"/>
    <property type="match status" value="1"/>
</dbReference>
<evidence type="ECO:0000313" key="11">
    <source>
        <dbReference type="Proteomes" id="UP000265768"/>
    </source>
</evidence>
<dbReference type="AlphaFoldDB" id="A0A3A4AFT7"/>
<keyword evidence="11" id="KW-1185">Reference proteome</keyword>
<feature type="transmembrane region" description="Helical" evidence="9">
    <location>
        <begin position="223"/>
        <end position="242"/>
    </location>
</feature>
<feature type="region of interest" description="Disordered" evidence="8">
    <location>
        <begin position="371"/>
        <end position="394"/>
    </location>
</feature>
<comment type="cofactor">
    <cofactor evidence="7">
        <name>Mg(2+)</name>
        <dbReference type="ChEBI" id="CHEBI:18420"/>
    </cofactor>
</comment>
<feature type="transmembrane region" description="Helical" evidence="9">
    <location>
        <begin position="342"/>
        <end position="361"/>
    </location>
</feature>
<feature type="transmembrane region" description="Helical" evidence="9">
    <location>
        <begin position="113"/>
        <end position="131"/>
    </location>
</feature>
<dbReference type="GO" id="GO:0071555">
    <property type="term" value="P:cell wall organization"/>
    <property type="evidence" value="ECO:0007669"/>
    <property type="project" value="TreeGrafter"/>
</dbReference>
<evidence type="ECO:0000256" key="8">
    <source>
        <dbReference type="SAM" id="MobiDB-lite"/>
    </source>
</evidence>
<feature type="binding site" evidence="7">
    <location>
        <position position="160"/>
    </location>
    <ligand>
        <name>Mg(2+)</name>
        <dbReference type="ChEBI" id="CHEBI:18420"/>
    </ligand>
</feature>
<keyword evidence="2" id="KW-1003">Cell membrane</keyword>
<comment type="caution">
    <text evidence="10">The sequence shown here is derived from an EMBL/GenBank/DDBJ whole genome shotgun (WGS) entry which is preliminary data.</text>
</comment>
<dbReference type="OrthoDB" id="9783652at2"/>
<feature type="transmembrane region" description="Helical" evidence="9">
    <location>
        <begin position="198"/>
        <end position="216"/>
    </location>
</feature>